<name>A0A9P6VX81_RHOMI</name>
<feature type="compositionally biased region" description="Polar residues" evidence="1">
    <location>
        <begin position="240"/>
        <end position="260"/>
    </location>
</feature>
<keyword evidence="2" id="KW-1133">Transmembrane helix</keyword>
<keyword evidence="2" id="KW-0472">Membrane</keyword>
<comment type="caution">
    <text evidence="3">The sequence shown here is derived from an EMBL/GenBank/DDBJ whole genome shotgun (WGS) entry which is preliminary data.</text>
</comment>
<feature type="compositionally biased region" description="Basic and acidic residues" evidence="1">
    <location>
        <begin position="293"/>
        <end position="302"/>
    </location>
</feature>
<feature type="transmembrane region" description="Helical" evidence="2">
    <location>
        <begin position="75"/>
        <end position="97"/>
    </location>
</feature>
<feature type="region of interest" description="Disordered" evidence="1">
    <location>
        <begin position="199"/>
        <end position="310"/>
    </location>
</feature>
<keyword evidence="4" id="KW-1185">Reference proteome</keyword>
<organism evidence="3 4">
    <name type="scientific">Rhodotorula mucilaginosa</name>
    <name type="common">Yeast</name>
    <name type="synonym">Rhodotorula rubra</name>
    <dbReference type="NCBI Taxonomy" id="5537"/>
    <lineage>
        <taxon>Eukaryota</taxon>
        <taxon>Fungi</taxon>
        <taxon>Dikarya</taxon>
        <taxon>Basidiomycota</taxon>
        <taxon>Pucciniomycotina</taxon>
        <taxon>Microbotryomycetes</taxon>
        <taxon>Sporidiobolales</taxon>
        <taxon>Sporidiobolaceae</taxon>
        <taxon>Rhodotorula</taxon>
    </lineage>
</organism>
<evidence type="ECO:0008006" key="5">
    <source>
        <dbReference type="Google" id="ProtNLM"/>
    </source>
</evidence>
<feature type="transmembrane region" description="Helical" evidence="2">
    <location>
        <begin position="112"/>
        <end position="131"/>
    </location>
</feature>
<dbReference type="Proteomes" id="UP000777482">
    <property type="component" value="Unassembled WGS sequence"/>
</dbReference>
<protein>
    <recommendedName>
        <fullName evidence="5">Transmembrane protein</fullName>
    </recommendedName>
</protein>
<evidence type="ECO:0000313" key="3">
    <source>
        <dbReference type="EMBL" id="KAG0657722.1"/>
    </source>
</evidence>
<dbReference type="OrthoDB" id="2529367at2759"/>
<evidence type="ECO:0000256" key="2">
    <source>
        <dbReference type="SAM" id="Phobius"/>
    </source>
</evidence>
<dbReference type="EMBL" id="PUHQ01000077">
    <property type="protein sequence ID" value="KAG0657722.1"/>
    <property type="molecule type" value="Genomic_DNA"/>
</dbReference>
<feature type="transmembrane region" description="Helical" evidence="2">
    <location>
        <begin position="162"/>
        <end position="183"/>
    </location>
</feature>
<evidence type="ECO:0000256" key="1">
    <source>
        <dbReference type="SAM" id="MobiDB-lite"/>
    </source>
</evidence>
<sequence length="310" mass="34504">MQAGDSDKERQDEPPPPLTAAQKARIKHSPVHVRLRHATYGSLAVGVLLPLTNVAALIFGAVWAKYILQQDRWFIFHYVLASFLSLLWMGYTVLLFWHVKYGGYPDQIKIDIGWIMMADAFACCFLFYIFYKMRTYGLPDMFNLACSSGCGSKLQFVKWSPLVLAITSILFGLVQLFLCIRVYKNPLVQIPLDEHGMPMLQNPENGEPLPIGPNGKPILPAWLQPPKSQSVASPAAATAKRSSSVPLVKTPSRSSKNSSAAYGHSDGGDSAFSESEDSEARPLQKKVPTAEKALGRDRSQRHDGRRRSRR</sequence>
<feature type="transmembrane region" description="Helical" evidence="2">
    <location>
        <begin position="40"/>
        <end position="63"/>
    </location>
</feature>
<keyword evidence="2" id="KW-0812">Transmembrane</keyword>
<evidence type="ECO:0000313" key="4">
    <source>
        <dbReference type="Proteomes" id="UP000777482"/>
    </source>
</evidence>
<dbReference type="AlphaFoldDB" id="A0A9P6VX81"/>
<accession>A0A9P6VX81</accession>
<reference evidence="3 4" key="1">
    <citation type="submission" date="2020-11" db="EMBL/GenBank/DDBJ databases">
        <title>Kefir isolates.</title>
        <authorList>
            <person name="Marcisauskas S."/>
            <person name="Kim Y."/>
            <person name="Blasche S."/>
        </authorList>
    </citation>
    <scope>NUCLEOTIDE SEQUENCE [LARGE SCALE GENOMIC DNA]</scope>
    <source>
        <strain evidence="3 4">KR</strain>
    </source>
</reference>
<gene>
    <name evidence="3" type="ORF">C6P46_006278</name>
</gene>
<proteinExistence type="predicted"/>